<dbReference type="EMBL" id="JAPFFF010000018">
    <property type="protein sequence ID" value="KAK8860894.1"/>
    <property type="molecule type" value="Genomic_DNA"/>
</dbReference>
<reference evidence="1 2" key="1">
    <citation type="submission" date="2024-04" db="EMBL/GenBank/DDBJ databases">
        <title>Tritrichomonas musculus Genome.</title>
        <authorList>
            <person name="Alves-Ferreira E."/>
            <person name="Grigg M."/>
            <person name="Lorenzi H."/>
            <person name="Galac M."/>
        </authorList>
    </citation>
    <scope>NUCLEOTIDE SEQUENCE [LARGE SCALE GENOMIC DNA]</scope>
    <source>
        <strain evidence="1 2">EAF2021</strain>
    </source>
</reference>
<name>A0ABR2ICY2_9EUKA</name>
<evidence type="ECO:0000313" key="1">
    <source>
        <dbReference type="EMBL" id="KAK8860894.1"/>
    </source>
</evidence>
<keyword evidence="2" id="KW-1185">Reference proteome</keyword>
<comment type="caution">
    <text evidence="1">The sequence shown here is derived from an EMBL/GenBank/DDBJ whole genome shotgun (WGS) entry which is preliminary data.</text>
</comment>
<sequence length="222" mass="26162">METLVEHINIQVEELLSNEVIHWQGIFEIINKLQSFSIPLSESLINLISQIKDHYEKDLIQAKKIYQNKSLEYELLTAKMQLNEMHMNDYSTEHDEAENDDDFDFDNDQENQIILEGIKTTETFNFPMVNEVDSCTDNKDIELQDTSICSCNSFEIPNPKYANASTQEEYYDSKKIYQLVYENNQYLKIAKSWKMQCEAAVLKMEEMKIKRKKGSQHDFKDD</sequence>
<dbReference type="Proteomes" id="UP001470230">
    <property type="component" value="Unassembled WGS sequence"/>
</dbReference>
<gene>
    <name evidence="1" type="ORF">M9Y10_012586</name>
</gene>
<protein>
    <submittedName>
        <fullName evidence="1">Uncharacterized protein</fullName>
    </submittedName>
</protein>
<proteinExistence type="predicted"/>
<evidence type="ECO:0000313" key="2">
    <source>
        <dbReference type="Proteomes" id="UP001470230"/>
    </source>
</evidence>
<accession>A0ABR2ICY2</accession>
<organism evidence="1 2">
    <name type="scientific">Tritrichomonas musculus</name>
    <dbReference type="NCBI Taxonomy" id="1915356"/>
    <lineage>
        <taxon>Eukaryota</taxon>
        <taxon>Metamonada</taxon>
        <taxon>Parabasalia</taxon>
        <taxon>Tritrichomonadida</taxon>
        <taxon>Tritrichomonadidae</taxon>
        <taxon>Tritrichomonas</taxon>
    </lineage>
</organism>